<dbReference type="AlphaFoldDB" id="A0A178M115"/>
<name>A0A178M115_MYCIR</name>
<sequence>MLYCCRVAEGGDLIAPATERNTERDHDGTAVVQVPDFFHQCSPTRLHGLEAEAVQSYPVRTRTNALAFKYFR</sequence>
<evidence type="ECO:0000313" key="2">
    <source>
        <dbReference type="Proteomes" id="UP000078396"/>
    </source>
</evidence>
<gene>
    <name evidence="1" type="ORF">A4X20_16315</name>
</gene>
<proteinExistence type="predicted"/>
<dbReference type="EMBL" id="LWCS01000015">
    <property type="protein sequence ID" value="OAN39912.1"/>
    <property type="molecule type" value="Genomic_DNA"/>
</dbReference>
<organism evidence="1 2">
    <name type="scientific">Mycolicibacterium iranicum</name>
    <name type="common">Mycobacterium iranicum</name>
    <dbReference type="NCBI Taxonomy" id="912594"/>
    <lineage>
        <taxon>Bacteria</taxon>
        <taxon>Bacillati</taxon>
        <taxon>Actinomycetota</taxon>
        <taxon>Actinomycetes</taxon>
        <taxon>Mycobacteriales</taxon>
        <taxon>Mycobacteriaceae</taxon>
        <taxon>Mycolicibacterium</taxon>
    </lineage>
</organism>
<evidence type="ECO:0000313" key="1">
    <source>
        <dbReference type="EMBL" id="OAN39912.1"/>
    </source>
</evidence>
<protein>
    <submittedName>
        <fullName evidence="1">Uncharacterized protein</fullName>
    </submittedName>
</protein>
<dbReference type="Proteomes" id="UP000078396">
    <property type="component" value="Unassembled WGS sequence"/>
</dbReference>
<comment type="caution">
    <text evidence="1">The sequence shown here is derived from an EMBL/GenBank/DDBJ whole genome shotgun (WGS) entry which is preliminary data.</text>
</comment>
<reference evidence="1 2" key="1">
    <citation type="submission" date="2016-04" db="EMBL/GenBank/DDBJ databases">
        <title>Draft Genome Sequences of Staphylococcus capitis Strain H36, S. capitis Strain H65, S. cohnii Strain H62, S. hominis Strain H69, Mycobacterium iranicum Strain H39, Plantibacter sp. Strain H53, Pseudomonas oryzihabitans Strain H72, and Microbacterium sp. Strain H83, isolated from residential settings.</title>
        <authorList>
            <person name="Lymperopoulou D."/>
            <person name="Adams R.I."/>
            <person name="Lindow S."/>
            <person name="Coil D.A."/>
            <person name="Jospin G."/>
            <person name="Eisen J.A."/>
        </authorList>
    </citation>
    <scope>NUCLEOTIDE SEQUENCE [LARGE SCALE GENOMIC DNA]</scope>
    <source>
        <strain evidence="1 2">H39</strain>
    </source>
</reference>
<accession>A0A178M115</accession>